<protein>
    <submittedName>
        <fullName evidence="7">Magnesium transporter</fullName>
    </submittedName>
</protein>
<comment type="similarity">
    <text evidence="2">Belongs to the CorA metal ion transporter (MIT) (TC 1.A.35) family.</text>
</comment>
<gene>
    <name evidence="7" type="ORF">QO015_003966</name>
</gene>
<dbReference type="InterPro" id="IPR050829">
    <property type="entry name" value="CorA_MIT"/>
</dbReference>
<dbReference type="EMBL" id="JAUSWJ010000001">
    <property type="protein sequence ID" value="MDQ0518353.1"/>
    <property type="molecule type" value="Genomic_DNA"/>
</dbReference>
<dbReference type="SUPFAM" id="SSF143865">
    <property type="entry name" value="CorA soluble domain-like"/>
    <property type="match status" value="1"/>
</dbReference>
<keyword evidence="3 6" id="KW-0812">Transmembrane</keyword>
<evidence type="ECO:0000256" key="1">
    <source>
        <dbReference type="ARBA" id="ARBA00004141"/>
    </source>
</evidence>
<dbReference type="Gene3D" id="1.20.58.340">
    <property type="entry name" value="Magnesium transport protein CorA, transmembrane region"/>
    <property type="match status" value="1"/>
</dbReference>
<dbReference type="Pfam" id="PF01544">
    <property type="entry name" value="CorA"/>
    <property type="match status" value="1"/>
</dbReference>
<evidence type="ECO:0000256" key="5">
    <source>
        <dbReference type="ARBA" id="ARBA00023136"/>
    </source>
</evidence>
<dbReference type="InterPro" id="IPR045863">
    <property type="entry name" value="CorA_TM1_TM2"/>
</dbReference>
<evidence type="ECO:0000313" key="8">
    <source>
        <dbReference type="Proteomes" id="UP001223743"/>
    </source>
</evidence>
<evidence type="ECO:0000256" key="3">
    <source>
        <dbReference type="ARBA" id="ARBA00022692"/>
    </source>
</evidence>
<comment type="caution">
    <text evidence="7">The sequence shown here is derived from an EMBL/GenBank/DDBJ whole genome shotgun (WGS) entry which is preliminary data.</text>
</comment>
<evidence type="ECO:0000256" key="4">
    <source>
        <dbReference type="ARBA" id="ARBA00022989"/>
    </source>
</evidence>
<accession>A0ABU0MC41</accession>
<keyword evidence="4 6" id="KW-1133">Transmembrane helix</keyword>
<feature type="transmembrane region" description="Helical" evidence="6">
    <location>
        <begin position="304"/>
        <end position="324"/>
    </location>
</feature>
<dbReference type="PANTHER" id="PTHR47685">
    <property type="entry name" value="MAGNESIUM TRANSPORT PROTEIN CORA"/>
    <property type="match status" value="1"/>
</dbReference>
<name>A0ABU0MC41_9HYPH</name>
<dbReference type="RefSeq" id="WP_266283844.1">
    <property type="nucleotide sequence ID" value="NZ_JAPKNF010000003.1"/>
</dbReference>
<dbReference type="InterPro" id="IPR002523">
    <property type="entry name" value="MgTranspt_CorA/ZnTranspt_ZntB"/>
</dbReference>
<keyword evidence="5 6" id="KW-0472">Membrane</keyword>
<dbReference type="SUPFAM" id="SSF144083">
    <property type="entry name" value="Magnesium transport protein CorA, transmembrane region"/>
    <property type="match status" value="1"/>
</dbReference>
<reference evidence="7 8" key="1">
    <citation type="submission" date="2023-07" db="EMBL/GenBank/DDBJ databases">
        <title>Genomic Encyclopedia of Type Strains, Phase IV (KMG-IV): sequencing the most valuable type-strain genomes for metagenomic binning, comparative biology and taxonomic classification.</title>
        <authorList>
            <person name="Goeker M."/>
        </authorList>
    </citation>
    <scope>NUCLEOTIDE SEQUENCE [LARGE SCALE GENOMIC DNA]</scope>
    <source>
        <strain evidence="7 8">B1-1</strain>
    </source>
</reference>
<sequence>MLKAYVLAEGGPSPAALPPIEALGRGEAGGIGWVDLHTPDKTEEAAAEAFLGGLIPTQEELSEIEFSSRFYVEDDIVIMTASIIVGIDQGTPGLTPFSFALGRDKLVTLRYADMTAFKQFMQRSMKASSGCTSATGVFAALMEAFIDRSADVLERIAQSVDRLNSEIFDQRARRRQRNRRLAGAISGLGVQGDLASKTRESLASLERLVQYAAAMVPDPPKSKGTFAARLKLMLRDIRSLEDHANFVMNKITFLLDATLGLISTEQNKVISVLTIVSTVLLPPTLIGAIYGMNFEYMPELHWHVGYPAALGAMVLSAVLPYLYFKWRDWL</sequence>
<evidence type="ECO:0000256" key="6">
    <source>
        <dbReference type="SAM" id="Phobius"/>
    </source>
</evidence>
<dbReference type="CDD" id="cd12837">
    <property type="entry name" value="EcCorA-like_u1"/>
    <property type="match status" value="1"/>
</dbReference>
<dbReference type="PANTHER" id="PTHR47685:SF1">
    <property type="entry name" value="MAGNESIUM TRANSPORT PROTEIN CORA"/>
    <property type="match status" value="1"/>
</dbReference>
<dbReference type="Proteomes" id="UP001223743">
    <property type="component" value="Unassembled WGS sequence"/>
</dbReference>
<proteinExistence type="inferred from homology"/>
<feature type="transmembrane region" description="Helical" evidence="6">
    <location>
        <begin position="269"/>
        <end position="292"/>
    </location>
</feature>
<organism evidence="7 8">
    <name type="scientific">Kaistia geumhonensis</name>
    <dbReference type="NCBI Taxonomy" id="410839"/>
    <lineage>
        <taxon>Bacteria</taxon>
        <taxon>Pseudomonadati</taxon>
        <taxon>Pseudomonadota</taxon>
        <taxon>Alphaproteobacteria</taxon>
        <taxon>Hyphomicrobiales</taxon>
        <taxon>Kaistiaceae</taxon>
        <taxon>Kaistia</taxon>
    </lineage>
</organism>
<evidence type="ECO:0000313" key="7">
    <source>
        <dbReference type="EMBL" id="MDQ0518353.1"/>
    </source>
</evidence>
<comment type="subcellular location">
    <subcellularLocation>
        <location evidence="1">Membrane</location>
        <topology evidence="1">Multi-pass membrane protein</topology>
    </subcellularLocation>
</comment>
<evidence type="ECO:0000256" key="2">
    <source>
        <dbReference type="ARBA" id="ARBA00009765"/>
    </source>
</evidence>
<dbReference type="InterPro" id="IPR045861">
    <property type="entry name" value="CorA_cytoplasmic_dom"/>
</dbReference>
<keyword evidence="8" id="KW-1185">Reference proteome</keyword>